<evidence type="ECO:0008006" key="4">
    <source>
        <dbReference type="Google" id="ProtNLM"/>
    </source>
</evidence>
<feature type="transmembrane region" description="Helical" evidence="1">
    <location>
        <begin position="132"/>
        <end position="153"/>
    </location>
</feature>
<feature type="transmembrane region" description="Helical" evidence="1">
    <location>
        <begin position="165"/>
        <end position="185"/>
    </location>
</feature>
<dbReference type="RefSeq" id="WP_075125747.1">
    <property type="nucleotide sequence ID" value="NZ_MSIE01000018.1"/>
</dbReference>
<dbReference type="EMBL" id="MSIE01000018">
    <property type="protein sequence ID" value="OLF17373.1"/>
    <property type="molecule type" value="Genomic_DNA"/>
</dbReference>
<comment type="caution">
    <text evidence="2">The sequence shown here is derived from an EMBL/GenBank/DDBJ whole genome shotgun (WGS) entry which is preliminary data.</text>
</comment>
<protein>
    <recommendedName>
        <fullName evidence="4">DUF4386 domain-containing protein</fullName>
    </recommendedName>
</protein>
<sequence length="236" mass="24094">MTATRQPRRGSPGVLTGSLFVLLWLAASVVQAMAGASFPRPTDDMATVGDAMRDGAAQLERSAGLQVLSAVALLWFAGILAAYLRRAGRPGPWPDVVQAGGIAATVTLMASAAATLGLGGTDLVNDDASAQLLYQLTFWLGGPIHVAALATLILGAARGLVLPKWLTIAGLVIGAAGVLAALAPIVPPLVLFTPIGRFLGFFWIVGVTVLIAFRGTPAATTEETVSPAASESSARV</sequence>
<evidence type="ECO:0000313" key="3">
    <source>
        <dbReference type="Proteomes" id="UP000185596"/>
    </source>
</evidence>
<keyword evidence="1" id="KW-0812">Transmembrane</keyword>
<dbReference type="OrthoDB" id="9850383at2"/>
<feature type="transmembrane region" description="Helical" evidence="1">
    <location>
        <begin position="96"/>
        <end position="120"/>
    </location>
</feature>
<gene>
    <name evidence="2" type="ORF">BU204_12240</name>
</gene>
<organism evidence="2 3">
    <name type="scientific">Actinophytocola xanthii</name>
    <dbReference type="NCBI Taxonomy" id="1912961"/>
    <lineage>
        <taxon>Bacteria</taxon>
        <taxon>Bacillati</taxon>
        <taxon>Actinomycetota</taxon>
        <taxon>Actinomycetes</taxon>
        <taxon>Pseudonocardiales</taxon>
        <taxon>Pseudonocardiaceae</taxon>
    </lineage>
</organism>
<evidence type="ECO:0000313" key="2">
    <source>
        <dbReference type="EMBL" id="OLF17373.1"/>
    </source>
</evidence>
<dbReference type="Proteomes" id="UP000185596">
    <property type="component" value="Unassembled WGS sequence"/>
</dbReference>
<reference evidence="2 3" key="1">
    <citation type="submission" date="2016-12" db="EMBL/GenBank/DDBJ databases">
        <title>The draft genome sequence of Actinophytocola sp. 11-183.</title>
        <authorList>
            <person name="Wang W."/>
            <person name="Yuan L."/>
        </authorList>
    </citation>
    <scope>NUCLEOTIDE SEQUENCE [LARGE SCALE GENOMIC DNA]</scope>
    <source>
        <strain evidence="2 3">11-183</strain>
    </source>
</reference>
<keyword evidence="1" id="KW-1133">Transmembrane helix</keyword>
<dbReference type="STRING" id="1912961.BU204_12240"/>
<feature type="transmembrane region" description="Helical" evidence="1">
    <location>
        <begin position="63"/>
        <end position="84"/>
    </location>
</feature>
<name>A0A1Q8CSQ1_9PSEU</name>
<keyword evidence="1" id="KW-0472">Membrane</keyword>
<evidence type="ECO:0000256" key="1">
    <source>
        <dbReference type="SAM" id="Phobius"/>
    </source>
</evidence>
<keyword evidence="3" id="KW-1185">Reference proteome</keyword>
<proteinExistence type="predicted"/>
<accession>A0A1Q8CSQ1</accession>
<feature type="transmembrane region" description="Helical" evidence="1">
    <location>
        <begin position="191"/>
        <end position="213"/>
    </location>
</feature>
<dbReference type="AlphaFoldDB" id="A0A1Q8CSQ1"/>